<dbReference type="PIRSF" id="PIRSF004681">
    <property type="entry name" value="UCP004681"/>
    <property type="match status" value="1"/>
</dbReference>
<dbReference type="PANTHER" id="PTHR30615:SF8">
    <property type="entry name" value="UPF0047 PROTEIN C4A8.02C"/>
    <property type="match status" value="1"/>
</dbReference>
<evidence type="ECO:0000313" key="3">
    <source>
        <dbReference type="Proteomes" id="UP000037854"/>
    </source>
</evidence>
<comment type="caution">
    <text evidence="2">The sequence shown here is derived from an EMBL/GenBank/DDBJ whole genome shotgun (WGS) entry which is preliminary data.</text>
</comment>
<sequence length="135" mass="15265">MGKNLFRFEITTHEKQSFTNLDSYLEEALQLSGVKDGIMVVYCPHTTAAITINENADPDVKRDLKLGLDESFPNKKEYIHLEGNSDGHMKSSVIGVSETLIISDGQLIFGTWQSVYFAEFDGPRRRTFYVKIIEG</sequence>
<dbReference type="PROSITE" id="PS01314">
    <property type="entry name" value="UPF0047"/>
    <property type="match status" value="1"/>
</dbReference>
<dbReference type="EMBL" id="LGTK01000025">
    <property type="protein sequence ID" value="KPH75190.1"/>
    <property type="molecule type" value="Genomic_DNA"/>
</dbReference>
<name>A0ABR5MJB4_9BACI</name>
<evidence type="ECO:0000256" key="1">
    <source>
        <dbReference type="ARBA" id="ARBA00005534"/>
    </source>
</evidence>
<dbReference type="PANTHER" id="PTHR30615">
    <property type="entry name" value="UNCHARACTERIZED PROTEIN YJBQ-RELATED"/>
    <property type="match status" value="1"/>
</dbReference>
<dbReference type="Pfam" id="PF01894">
    <property type="entry name" value="YjbQ"/>
    <property type="match status" value="1"/>
</dbReference>
<organism evidence="2 3">
    <name type="scientific">Oceanobacillus caeni</name>
    <dbReference type="NCBI Taxonomy" id="405946"/>
    <lineage>
        <taxon>Bacteria</taxon>
        <taxon>Bacillati</taxon>
        <taxon>Bacillota</taxon>
        <taxon>Bacilli</taxon>
        <taxon>Bacillales</taxon>
        <taxon>Bacillaceae</taxon>
        <taxon>Oceanobacillus</taxon>
    </lineage>
</organism>
<accession>A0ABR5MJB4</accession>
<comment type="similarity">
    <text evidence="1">Belongs to the UPF0047 family.</text>
</comment>
<dbReference type="Proteomes" id="UP000037854">
    <property type="component" value="Unassembled WGS sequence"/>
</dbReference>
<dbReference type="Gene3D" id="2.60.120.460">
    <property type="entry name" value="YjbQ-like"/>
    <property type="match status" value="1"/>
</dbReference>
<dbReference type="SUPFAM" id="SSF111038">
    <property type="entry name" value="YjbQ-like"/>
    <property type="match status" value="1"/>
</dbReference>
<dbReference type="InterPro" id="IPR001602">
    <property type="entry name" value="UPF0047_YjbQ-like"/>
</dbReference>
<evidence type="ECO:0008006" key="4">
    <source>
        <dbReference type="Google" id="ProtNLM"/>
    </source>
</evidence>
<protein>
    <recommendedName>
        <fullName evidence="4">Secondary thiamine-phosphate synthase enzyme</fullName>
    </recommendedName>
</protein>
<proteinExistence type="inferred from homology"/>
<dbReference type="NCBIfam" id="TIGR00149">
    <property type="entry name" value="TIGR00149_YjbQ"/>
    <property type="match status" value="1"/>
</dbReference>
<dbReference type="RefSeq" id="WP_060668419.1">
    <property type="nucleotide sequence ID" value="NZ_LGTK01000025.1"/>
</dbReference>
<keyword evidence="3" id="KW-1185">Reference proteome</keyword>
<reference evidence="2 3" key="1">
    <citation type="submission" date="2015-07" db="EMBL/GenBank/DDBJ databases">
        <title>High-quality draft genome sequence of Oceanobacillus caeni HM6, a bacillus isolated from a human feces.</title>
        <authorList>
            <person name="Kumar J."/>
            <person name="Verma M.K."/>
            <person name="Pandey R."/>
            <person name="Bhambi M."/>
            <person name="Chauhan N."/>
        </authorList>
    </citation>
    <scope>NUCLEOTIDE SEQUENCE [LARGE SCALE GENOMIC DNA]</scope>
    <source>
        <strain evidence="2 3">HM6</strain>
    </source>
</reference>
<evidence type="ECO:0000313" key="2">
    <source>
        <dbReference type="EMBL" id="KPH75190.1"/>
    </source>
</evidence>
<gene>
    <name evidence="2" type="ORF">AFL42_08900</name>
</gene>
<dbReference type="InterPro" id="IPR035917">
    <property type="entry name" value="YjbQ-like_sf"/>
</dbReference>